<dbReference type="EMBL" id="LR796624">
    <property type="protein sequence ID" value="CAB4154440.1"/>
    <property type="molecule type" value="Genomic_DNA"/>
</dbReference>
<evidence type="ECO:0008006" key="3">
    <source>
        <dbReference type="Google" id="ProtNLM"/>
    </source>
</evidence>
<protein>
    <recommendedName>
        <fullName evidence="3">Tail assembly chaperone</fullName>
    </recommendedName>
</protein>
<proteinExistence type="predicted"/>
<gene>
    <name evidence="2" type="ORF">UFOVP649_3</name>
</gene>
<sequence>MSKYSFLLQSKEAEYFALTENLRLRKHGGWLVAEAIEQEEISKVQSQATIRAVQLAKRIATAKGIELDEAFALLQGGTDLGEMELLSDFTEETLGMISSGGSIETSNARMVTAFVRCRGEGLIDGEWQAVDDWSIEDTKTMGRPVIAKAMEFIASEQEQEVSDANAAKKAPRKTKEVLPNA</sequence>
<feature type="region of interest" description="Disordered" evidence="1">
    <location>
        <begin position="157"/>
        <end position="181"/>
    </location>
</feature>
<evidence type="ECO:0000313" key="2">
    <source>
        <dbReference type="EMBL" id="CAB4154440.1"/>
    </source>
</evidence>
<reference evidence="2" key="1">
    <citation type="submission" date="2020-04" db="EMBL/GenBank/DDBJ databases">
        <authorList>
            <person name="Chiriac C."/>
            <person name="Salcher M."/>
            <person name="Ghai R."/>
            <person name="Kavagutti S V."/>
        </authorList>
    </citation>
    <scope>NUCLEOTIDE SEQUENCE</scope>
</reference>
<organism evidence="2">
    <name type="scientific">uncultured Caudovirales phage</name>
    <dbReference type="NCBI Taxonomy" id="2100421"/>
    <lineage>
        <taxon>Viruses</taxon>
        <taxon>Duplodnaviria</taxon>
        <taxon>Heunggongvirae</taxon>
        <taxon>Uroviricota</taxon>
        <taxon>Caudoviricetes</taxon>
        <taxon>Peduoviridae</taxon>
        <taxon>Maltschvirus</taxon>
        <taxon>Maltschvirus maltsch</taxon>
    </lineage>
</organism>
<evidence type="ECO:0000256" key="1">
    <source>
        <dbReference type="SAM" id="MobiDB-lite"/>
    </source>
</evidence>
<accession>A0A6J5N4H0</accession>
<name>A0A6J5N4H0_9CAUD</name>